<evidence type="ECO:0000313" key="4">
    <source>
        <dbReference type="Proteomes" id="UP000728032"/>
    </source>
</evidence>
<evidence type="ECO:0000256" key="1">
    <source>
        <dbReference type="PROSITE-ProRule" id="PRU00339"/>
    </source>
</evidence>
<evidence type="ECO:0008006" key="5">
    <source>
        <dbReference type="Google" id="ProtNLM"/>
    </source>
</evidence>
<feature type="region of interest" description="Disordered" evidence="2">
    <location>
        <begin position="1"/>
        <end position="25"/>
    </location>
</feature>
<sequence length="92" mass="10464">MNRSFKDIDKSLSESMTKSKSETERSLRGLNFGRLYLKNNELDSALKSVNSYLNVKPNSSDGHKLLAQIYEAMGDNDRAVINYRKSLDFKIG</sequence>
<gene>
    <name evidence="3" type="ORF">ONB1V03_LOCUS19339</name>
</gene>
<dbReference type="OrthoDB" id="2357150at2759"/>
<proteinExistence type="predicted"/>
<dbReference type="Gene3D" id="1.25.40.10">
    <property type="entry name" value="Tetratricopeptide repeat domain"/>
    <property type="match status" value="1"/>
</dbReference>
<evidence type="ECO:0000313" key="3">
    <source>
        <dbReference type="EMBL" id="CAD7662779.1"/>
    </source>
</evidence>
<dbReference type="InterPro" id="IPR011990">
    <property type="entry name" value="TPR-like_helical_dom_sf"/>
</dbReference>
<protein>
    <recommendedName>
        <fullName evidence="5">Tetratricopeptide repeat protein</fullName>
    </recommendedName>
</protein>
<dbReference type="PROSITE" id="PS50005">
    <property type="entry name" value="TPR"/>
    <property type="match status" value="1"/>
</dbReference>
<dbReference type="EMBL" id="OC944149">
    <property type="protein sequence ID" value="CAD7662779.1"/>
    <property type="molecule type" value="Genomic_DNA"/>
</dbReference>
<name>A0A7R9MM19_9ACAR</name>
<accession>A0A7R9MM19</accession>
<evidence type="ECO:0000256" key="2">
    <source>
        <dbReference type="SAM" id="MobiDB-lite"/>
    </source>
</evidence>
<dbReference type="Proteomes" id="UP000728032">
    <property type="component" value="Unassembled WGS sequence"/>
</dbReference>
<dbReference type="SUPFAM" id="SSF48452">
    <property type="entry name" value="TPR-like"/>
    <property type="match status" value="1"/>
</dbReference>
<feature type="non-terminal residue" evidence="3">
    <location>
        <position position="1"/>
    </location>
</feature>
<dbReference type="Pfam" id="PF13181">
    <property type="entry name" value="TPR_8"/>
    <property type="match status" value="1"/>
</dbReference>
<keyword evidence="4" id="KW-1185">Reference proteome</keyword>
<dbReference type="InterPro" id="IPR019734">
    <property type="entry name" value="TPR_rpt"/>
</dbReference>
<dbReference type="EMBL" id="CAJPVJ010029324">
    <property type="protein sequence ID" value="CAG2179916.1"/>
    <property type="molecule type" value="Genomic_DNA"/>
</dbReference>
<keyword evidence="1" id="KW-0802">TPR repeat</keyword>
<feature type="repeat" description="TPR" evidence="1">
    <location>
        <begin position="26"/>
        <end position="59"/>
    </location>
</feature>
<dbReference type="AlphaFoldDB" id="A0A7R9MM19"/>
<reference evidence="3" key="1">
    <citation type="submission" date="2020-11" db="EMBL/GenBank/DDBJ databases">
        <authorList>
            <person name="Tran Van P."/>
        </authorList>
    </citation>
    <scope>NUCLEOTIDE SEQUENCE</scope>
</reference>
<organism evidence="3">
    <name type="scientific">Oppiella nova</name>
    <dbReference type="NCBI Taxonomy" id="334625"/>
    <lineage>
        <taxon>Eukaryota</taxon>
        <taxon>Metazoa</taxon>
        <taxon>Ecdysozoa</taxon>
        <taxon>Arthropoda</taxon>
        <taxon>Chelicerata</taxon>
        <taxon>Arachnida</taxon>
        <taxon>Acari</taxon>
        <taxon>Acariformes</taxon>
        <taxon>Sarcoptiformes</taxon>
        <taxon>Oribatida</taxon>
        <taxon>Brachypylina</taxon>
        <taxon>Oppioidea</taxon>
        <taxon>Oppiidae</taxon>
        <taxon>Oppiella</taxon>
    </lineage>
</organism>